<evidence type="ECO:0000313" key="2">
    <source>
        <dbReference type="Proteomes" id="UP000002640"/>
    </source>
</evidence>
<dbReference type="InParanoid" id="G4ZHU8"/>
<dbReference type="Proteomes" id="UP000002640">
    <property type="component" value="Unassembled WGS sequence"/>
</dbReference>
<dbReference type="GeneID" id="20652762"/>
<dbReference type="KEGG" id="psoj:PHYSODRAFT_444955"/>
<gene>
    <name evidence="1" type="ORF">PHYSODRAFT_444955</name>
</gene>
<dbReference type="AlphaFoldDB" id="G4ZHU8"/>
<feature type="non-terminal residue" evidence="1">
    <location>
        <position position="89"/>
    </location>
</feature>
<dbReference type="RefSeq" id="XP_009525851.1">
    <property type="nucleotide sequence ID" value="XM_009527556.1"/>
</dbReference>
<feature type="non-terminal residue" evidence="1">
    <location>
        <position position="1"/>
    </location>
</feature>
<keyword evidence="2" id="KW-1185">Reference proteome</keyword>
<reference evidence="1 2" key="1">
    <citation type="journal article" date="2006" name="Science">
        <title>Phytophthora genome sequences uncover evolutionary origins and mechanisms of pathogenesis.</title>
        <authorList>
            <person name="Tyler B.M."/>
            <person name="Tripathy S."/>
            <person name="Zhang X."/>
            <person name="Dehal P."/>
            <person name="Jiang R.H."/>
            <person name="Aerts A."/>
            <person name="Arredondo F.D."/>
            <person name="Baxter L."/>
            <person name="Bensasson D."/>
            <person name="Beynon J.L."/>
            <person name="Chapman J."/>
            <person name="Damasceno C.M."/>
            <person name="Dorrance A.E."/>
            <person name="Dou D."/>
            <person name="Dickerman A.W."/>
            <person name="Dubchak I.L."/>
            <person name="Garbelotto M."/>
            <person name="Gijzen M."/>
            <person name="Gordon S.G."/>
            <person name="Govers F."/>
            <person name="Grunwald N.J."/>
            <person name="Huang W."/>
            <person name="Ivors K.L."/>
            <person name="Jones R.W."/>
            <person name="Kamoun S."/>
            <person name="Krampis K."/>
            <person name="Lamour K.H."/>
            <person name="Lee M.K."/>
            <person name="McDonald W.H."/>
            <person name="Medina M."/>
            <person name="Meijer H.J."/>
            <person name="Nordberg E.K."/>
            <person name="Maclean D.J."/>
            <person name="Ospina-Giraldo M.D."/>
            <person name="Morris P.F."/>
            <person name="Phuntumart V."/>
            <person name="Putnam N.H."/>
            <person name="Rash S."/>
            <person name="Rose J.K."/>
            <person name="Sakihama Y."/>
            <person name="Salamov A.A."/>
            <person name="Savidor A."/>
            <person name="Scheuring C.F."/>
            <person name="Smith B.M."/>
            <person name="Sobral B.W."/>
            <person name="Terry A."/>
            <person name="Torto-Alalibo T.A."/>
            <person name="Win J."/>
            <person name="Xu Z."/>
            <person name="Zhang H."/>
            <person name="Grigoriev I.V."/>
            <person name="Rokhsar D.S."/>
            <person name="Boore J.L."/>
        </authorList>
    </citation>
    <scope>NUCLEOTIDE SEQUENCE [LARGE SCALE GENOMIC DNA]</scope>
    <source>
        <strain evidence="1 2">P6497</strain>
    </source>
</reference>
<evidence type="ECO:0000313" key="1">
    <source>
        <dbReference type="EMBL" id="EGZ16793.1"/>
    </source>
</evidence>
<accession>G4ZHU8</accession>
<protein>
    <submittedName>
        <fullName evidence="1">Uncharacterized protein</fullName>
    </submittedName>
</protein>
<dbReference type="EMBL" id="JH159154">
    <property type="protein sequence ID" value="EGZ16793.1"/>
    <property type="molecule type" value="Genomic_DNA"/>
</dbReference>
<proteinExistence type="predicted"/>
<organism evidence="1 2">
    <name type="scientific">Phytophthora sojae (strain P6497)</name>
    <name type="common">Soybean stem and root rot agent</name>
    <name type="synonym">Phytophthora megasperma f. sp. glycines</name>
    <dbReference type="NCBI Taxonomy" id="1094619"/>
    <lineage>
        <taxon>Eukaryota</taxon>
        <taxon>Sar</taxon>
        <taxon>Stramenopiles</taxon>
        <taxon>Oomycota</taxon>
        <taxon>Peronosporomycetes</taxon>
        <taxon>Peronosporales</taxon>
        <taxon>Peronosporaceae</taxon>
        <taxon>Phytophthora</taxon>
    </lineage>
</organism>
<sequence length="89" mass="9189">RLSRLLHCTPLAEMAPSTAVLRPERQSSSVLLPAPDGPMMTSSSPGRAAPLTLLRICLSSTCLVLGFLTASFSVSSCHCSVILGTSGSS</sequence>
<name>G4ZHU8_PHYSP</name>
<dbReference type="OMA" id="DGPMMTS"/>